<feature type="compositionally biased region" description="Acidic residues" evidence="1">
    <location>
        <begin position="66"/>
        <end position="80"/>
    </location>
</feature>
<dbReference type="GeneID" id="36842282"/>
<dbReference type="KEGG" id="vg:36842282"/>
<feature type="region of interest" description="Disordered" evidence="1">
    <location>
        <begin position="44"/>
        <end position="80"/>
    </location>
</feature>
<evidence type="ECO:0000256" key="2">
    <source>
        <dbReference type="SAM" id="Phobius"/>
    </source>
</evidence>
<organism evidence="3">
    <name type="scientific">Pandoravirus neocaledonia</name>
    <dbReference type="NCBI Taxonomy" id="2107708"/>
    <lineage>
        <taxon>Viruses</taxon>
        <taxon>Pandoravirus</taxon>
    </lineage>
</organism>
<keyword evidence="2" id="KW-1133">Transmembrane helix</keyword>
<keyword evidence="2" id="KW-0472">Membrane</keyword>
<dbReference type="RefSeq" id="YP_009482498.1">
    <property type="nucleotide sequence ID" value="NC_037666.1"/>
</dbReference>
<reference evidence="3" key="1">
    <citation type="journal article" date="2018" name="Nat. Commun.">
        <title>Diversity and evolution of the emerging Pandoraviridae family.</title>
        <authorList>
            <person name="Legendre M."/>
            <person name="Fabre E."/>
            <person name="Poirot O."/>
            <person name="Jeudy S."/>
            <person name="Lartigue A."/>
            <person name="Alempic J.M."/>
            <person name="Beucher L."/>
            <person name="Philippe N."/>
            <person name="Bertaux L."/>
            <person name="Christo-Foroux E."/>
            <person name="Labadie K."/>
            <person name="Coute Y."/>
            <person name="Abergel C."/>
            <person name="Claverie J.M."/>
        </authorList>
    </citation>
    <scope>NUCLEOTIDE SEQUENCE [LARGE SCALE GENOMIC DNA]</scope>
    <source>
        <strain evidence="3">Neocaledonia</strain>
    </source>
</reference>
<dbReference type="Proteomes" id="UP000249287">
    <property type="component" value="Segment"/>
</dbReference>
<protein>
    <submittedName>
        <fullName evidence="3">Uncharacterized protein</fullName>
    </submittedName>
</protein>
<accession>A0A2U7UDR6</accession>
<evidence type="ECO:0000256" key="1">
    <source>
        <dbReference type="SAM" id="MobiDB-lite"/>
    </source>
</evidence>
<keyword evidence="2" id="KW-0812">Transmembrane</keyword>
<evidence type="ECO:0000313" key="3">
    <source>
        <dbReference type="EMBL" id="AVK76495.1"/>
    </source>
</evidence>
<gene>
    <name evidence="3" type="ORF">pneo_cds_888</name>
</gene>
<proteinExistence type="predicted"/>
<feature type="transmembrane region" description="Helical" evidence="2">
    <location>
        <begin position="136"/>
        <end position="163"/>
    </location>
</feature>
<dbReference type="EMBL" id="MG011690">
    <property type="protein sequence ID" value="AVK76495.1"/>
    <property type="molecule type" value="Genomic_DNA"/>
</dbReference>
<sequence length="197" mass="20833">MTTATWRRLIVAALVLAGALAAAAVVCAATLVVRHHLRHDTYPWPIRTNDTDGAGHGNPEQGDGGQGDDDPDGPTSDDDNGGCTSISRARRCTSRCNCVWCPPGHGFGCHDLVAGERPCGARDGRRLSPWACDTHLMTWLSVGGAGLVCAFFVGFASVVWCAWPRLCRRNAGWRTAAGGGHMSAASPLIDRRAINDA</sequence>
<name>A0A2U7UDR6_9VIRU</name>